<dbReference type="EMBL" id="VSSQ01012542">
    <property type="protein sequence ID" value="MPM49479.1"/>
    <property type="molecule type" value="Genomic_DNA"/>
</dbReference>
<reference evidence="1" key="1">
    <citation type="submission" date="2019-08" db="EMBL/GenBank/DDBJ databases">
        <authorList>
            <person name="Kucharzyk K."/>
            <person name="Murdoch R.W."/>
            <person name="Higgins S."/>
            <person name="Loffler F."/>
        </authorList>
    </citation>
    <scope>NUCLEOTIDE SEQUENCE</scope>
</reference>
<gene>
    <name evidence="1" type="ORF">SDC9_96209</name>
</gene>
<evidence type="ECO:0000313" key="1">
    <source>
        <dbReference type="EMBL" id="MPM49479.1"/>
    </source>
</evidence>
<proteinExistence type="predicted"/>
<dbReference type="AntiFam" id="ANF00072">
    <property type="entry name" value="Shadow ORF (opposite TypA)"/>
</dbReference>
<sequence length="91" mass="10869">MHAVRRHTALSVPRGGIHDREVELFRGCTKLNEKLQRLIHNLHWPRVRAVYLIDDDNRNLAQLQRLAQHKPRLRHAAFERVHEQQNTVHHL</sequence>
<name>A0A645A8H3_9ZZZZ</name>
<protein>
    <submittedName>
        <fullName evidence="1">Uncharacterized protein</fullName>
    </submittedName>
</protein>
<accession>A0A645A8H3</accession>
<dbReference type="AlphaFoldDB" id="A0A645A8H3"/>
<comment type="caution">
    <text evidence="1">The sequence shown here is derived from an EMBL/GenBank/DDBJ whole genome shotgun (WGS) entry which is preliminary data.</text>
</comment>
<organism evidence="1">
    <name type="scientific">bioreactor metagenome</name>
    <dbReference type="NCBI Taxonomy" id="1076179"/>
    <lineage>
        <taxon>unclassified sequences</taxon>
        <taxon>metagenomes</taxon>
        <taxon>ecological metagenomes</taxon>
    </lineage>
</organism>